<dbReference type="InterPro" id="IPR003395">
    <property type="entry name" value="RecF/RecN/SMC_N"/>
</dbReference>
<organism evidence="2 4">
    <name type="scientific">candidate division CSSED10-310 bacterium</name>
    <dbReference type="NCBI Taxonomy" id="2855610"/>
    <lineage>
        <taxon>Bacteria</taxon>
        <taxon>Bacteria division CSSED10-310</taxon>
    </lineage>
</organism>
<dbReference type="PANTHER" id="PTHR32182:SF0">
    <property type="entry name" value="DNA REPLICATION AND REPAIR PROTEIN RECF"/>
    <property type="match status" value="1"/>
</dbReference>
<sequence length="132" mass="14772">MFLKSVKIYNIRNISQLELSFPAALTILIGQNAQGKTNILESLFLLSHARSFREAHNEHLIKSGEDYGFVEGTLSMQGRDILLRVVIQKGSRIAFLNGKRCSRLSELAAMPSKTVIFSEVYRITSISQALSQ</sequence>
<dbReference type="Gene3D" id="3.40.50.300">
    <property type="entry name" value="P-loop containing nucleotide triphosphate hydrolases"/>
    <property type="match status" value="1"/>
</dbReference>
<evidence type="ECO:0000313" key="2">
    <source>
        <dbReference type="EMBL" id="MFC1850548.1"/>
    </source>
</evidence>
<dbReference type="EMBL" id="JBHPBY010000107">
    <property type="protein sequence ID" value="MFC1850548.1"/>
    <property type="molecule type" value="Genomic_DNA"/>
</dbReference>
<proteinExistence type="predicted"/>
<dbReference type="Proteomes" id="UP001594351">
    <property type="component" value="Unassembled WGS sequence"/>
</dbReference>
<evidence type="ECO:0000313" key="3">
    <source>
        <dbReference type="EMBL" id="MFC1850559.1"/>
    </source>
</evidence>
<name>A0ABV6YWL3_UNCC1</name>
<dbReference type="SUPFAM" id="SSF52540">
    <property type="entry name" value="P-loop containing nucleoside triphosphate hydrolases"/>
    <property type="match status" value="1"/>
</dbReference>
<accession>A0ABV6YWL3</accession>
<feature type="domain" description="RecF/RecN/SMC N-terminal" evidence="1">
    <location>
        <begin position="2"/>
        <end position="116"/>
    </location>
</feature>
<comment type="caution">
    <text evidence="2">The sequence shown here is derived from an EMBL/GenBank/DDBJ whole genome shotgun (WGS) entry which is preliminary data.</text>
</comment>
<keyword evidence="4" id="KW-1185">Reference proteome</keyword>
<reference evidence="2 4" key="1">
    <citation type="submission" date="2024-09" db="EMBL/GenBank/DDBJ databases">
        <title>Laminarin stimulates single cell rates of sulfate reduction while oxygen inhibits transcriptomic activity in coastal marine sediment.</title>
        <authorList>
            <person name="Lindsay M."/>
            <person name="Orcutt B."/>
            <person name="Emerson D."/>
            <person name="Stepanauskas R."/>
            <person name="D'Angelo T."/>
        </authorList>
    </citation>
    <scope>NUCLEOTIDE SEQUENCE [LARGE SCALE GENOMIC DNA]</scope>
    <source>
        <strain evidence="2">SAG AM-311-K15</strain>
    </source>
</reference>
<gene>
    <name evidence="2" type="ORF">ACFL27_10185</name>
    <name evidence="3" type="ORF">ACFL27_10240</name>
</gene>
<dbReference type="Pfam" id="PF02463">
    <property type="entry name" value="SMC_N"/>
    <property type="match status" value="1"/>
</dbReference>
<evidence type="ECO:0000259" key="1">
    <source>
        <dbReference type="Pfam" id="PF02463"/>
    </source>
</evidence>
<dbReference type="InterPro" id="IPR027417">
    <property type="entry name" value="P-loop_NTPase"/>
</dbReference>
<evidence type="ECO:0000313" key="4">
    <source>
        <dbReference type="Proteomes" id="UP001594351"/>
    </source>
</evidence>
<dbReference type="PANTHER" id="PTHR32182">
    <property type="entry name" value="DNA REPLICATION AND REPAIR PROTEIN RECF"/>
    <property type="match status" value="1"/>
</dbReference>
<dbReference type="EMBL" id="JBHPBY010000107">
    <property type="protein sequence ID" value="MFC1850559.1"/>
    <property type="molecule type" value="Genomic_DNA"/>
</dbReference>
<protein>
    <submittedName>
        <fullName evidence="2">AAA family ATPase</fullName>
    </submittedName>
</protein>